<proteinExistence type="predicted"/>
<comment type="caution">
    <text evidence="1">The sequence shown here is derived from an EMBL/GenBank/DDBJ whole genome shotgun (WGS) entry which is preliminary data.</text>
</comment>
<dbReference type="Proteomes" id="UP000052245">
    <property type="component" value="Unassembled WGS sequence"/>
</dbReference>
<sequence length="98" mass="11929">MIELTGSDLIDDFYFLCEILNDDYDCVASFLKRYKLTNKKKSLLIFLMENLLLKRLEYEINSALDIKMREIRKFAKEWQRVREKNENKKIIERKLFNA</sequence>
<evidence type="ECO:0000313" key="1">
    <source>
        <dbReference type="EMBL" id="CUU67895.1"/>
    </source>
</evidence>
<accession>A0A9W5AK53</accession>
<name>A0A9W5AK53_CAMHY</name>
<dbReference type="EMBL" id="FAVC01000001">
    <property type="protein sequence ID" value="CUU67895.1"/>
    <property type="molecule type" value="Genomic_DNA"/>
</dbReference>
<protein>
    <submittedName>
        <fullName evidence="1">Uncharacterized protein</fullName>
    </submittedName>
</protein>
<dbReference type="AlphaFoldDB" id="A0A9W5AK53"/>
<gene>
    <name evidence="1" type="ORF">ERS739223_00006</name>
</gene>
<reference evidence="1 2" key="1">
    <citation type="submission" date="2015-11" db="EMBL/GenBank/DDBJ databases">
        <authorList>
            <consortium name="Pathogen Informatics"/>
        </authorList>
    </citation>
    <scope>NUCLEOTIDE SEQUENCE [LARGE SCALE GENOMIC DNA]</scope>
    <source>
        <strain evidence="1 2">007A-0283</strain>
    </source>
</reference>
<evidence type="ECO:0000313" key="2">
    <source>
        <dbReference type="Proteomes" id="UP000052245"/>
    </source>
</evidence>
<organism evidence="1 2">
    <name type="scientific">Campylobacter hyointestinalis subsp. hyointestinalis</name>
    <dbReference type="NCBI Taxonomy" id="91352"/>
    <lineage>
        <taxon>Bacteria</taxon>
        <taxon>Pseudomonadati</taxon>
        <taxon>Campylobacterota</taxon>
        <taxon>Epsilonproteobacteria</taxon>
        <taxon>Campylobacterales</taxon>
        <taxon>Campylobacteraceae</taxon>
        <taxon>Campylobacter</taxon>
    </lineage>
</organism>